<dbReference type="SUPFAM" id="SSF52540">
    <property type="entry name" value="P-loop containing nucleoside triphosphate hydrolases"/>
    <property type="match status" value="1"/>
</dbReference>
<feature type="region of interest" description="Disordered" evidence="1">
    <location>
        <begin position="1"/>
        <end position="21"/>
    </location>
</feature>
<protein>
    <submittedName>
        <fullName evidence="2">TrwC protein</fullName>
    </submittedName>
</protein>
<organism evidence="2">
    <name type="scientific">mine drainage metagenome</name>
    <dbReference type="NCBI Taxonomy" id="410659"/>
    <lineage>
        <taxon>unclassified sequences</taxon>
        <taxon>metagenomes</taxon>
        <taxon>ecological metagenomes</taxon>
    </lineage>
</organism>
<gene>
    <name evidence="2" type="ORF">B1A_21096</name>
</gene>
<name>T0Y668_9ZZZZ</name>
<dbReference type="InterPro" id="IPR027417">
    <property type="entry name" value="P-loop_NTPase"/>
</dbReference>
<reference evidence="2" key="1">
    <citation type="submission" date="2013-08" db="EMBL/GenBank/DDBJ databases">
        <authorList>
            <person name="Mendez C."/>
            <person name="Richter M."/>
            <person name="Ferrer M."/>
            <person name="Sanchez J."/>
        </authorList>
    </citation>
    <scope>NUCLEOTIDE SEQUENCE</scope>
</reference>
<feature type="non-terminal residue" evidence="2">
    <location>
        <position position="312"/>
    </location>
</feature>
<evidence type="ECO:0000313" key="2">
    <source>
        <dbReference type="EMBL" id="EQD28608.1"/>
    </source>
</evidence>
<evidence type="ECO:0000256" key="1">
    <source>
        <dbReference type="SAM" id="MobiDB-lite"/>
    </source>
</evidence>
<sequence>MAEDWRSTARTHGYEPEQRPQGHVLDAAKHAAAADTAVARATEHLAERDARFSARDLVHEARIASQGQAGEKAIQAAIERAQQAGELQARRTWGRAAGGQRDWREGYTTREGLRTERALLGHAAALQREGASRIGEAPGAARETTTRQAAIERVIVAREQATGHAFSAEQRVAVASLLERQSGLQILHGHAGTAKTTTVLAAVAEVAREGGWQVRALAPTGSAAQTLGQALGLRDETVSAALARKPAEQPERAVWIVDEAGMVAAKDMEKLLERARAEQAHVLLVGDTKQIGSVGAGAAFTQLREQLGSENL</sequence>
<dbReference type="Gene3D" id="3.40.50.300">
    <property type="entry name" value="P-loop containing nucleotide triphosphate hydrolases"/>
    <property type="match status" value="1"/>
</dbReference>
<accession>T0Y668</accession>
<dbReference type="EMBL" id="AUZX01015586">
    <property type="protein sequence ID" value="EQD28608.1"/>
    <property type="molecule type" value="Genomic_DNA"/>
</dbReference>
<reference evidence="2" key="2">
    <citation type="journal article" date="2014" name="ISME J.">
        <title>Microbial stratification in low pH oxic and suboxic macroscopic growths along an acid mine drainage.</title>
        <authorList>
            <person name="Mendez-Garcia C."/>
            <person name="Mesa V."/>
            <person name="Sprenger R.R."/>
            <person name="Richter M."/>
            <person name="Diez M.S."/>
            <person name="Solano J."/>
            <person name="Bargiela R."/>
            <person name="Golyshina O.V."/>
            <person name="Manteca A."/>
            <person name="Ramos J.L."/>
            <person name="Gallego J.R."/>
            <person name="Llorente I."/>
            <person name="Martins Dos Santos V.A."/>
            <person name="Jensen O.N."/>
            <person name="Pelaez A.I."/>
            <person name="Sanchez J."/>
            <person name="Ferrer M."/>
        </authorList>
    </citation>
    <scope>NUCLEOTIDE SEQUENCE</scope>
</reference>
<comment type="caution">
    <text evidence="2">The sequence shown here is derived from an EMBL/GenBank/DDBJ whole genome shotgun (WGS) entry which is preliminary data.</text>
</comment>
<proteinExistence type="predicted"/>
<dbReference type="AlphaFoldDB" id="T0Y668"/>
<dbReference type="Pfam" id="PF13604">
    <property type="entry name" value="AAA_30"/>
    <property type="match status" value="1"/>
</dbReference>
<feature type="compositionally biased region" description="Basic and acidic residues" evidence="1">
    <location>
        <begin position="1"/>
        <end position="20"/>
    </location>
</feature>